<feature type="region of interest" description="Disordered" evidence="2">
    <location>
        <begin position="190"/>
        <end position="247"/>
    </location>
</feature>
<dbReference type="PANTHER" id="PTHR33155">
    <property type="entry name" value="FANTASTIC FOUR-LIKE PROTEIN (DUF3049)"/>
    <property type="match status" value="1"/>
</dbReference>
<comment type="similarity">
    <text evidence="1">Belongs to the fantastic four family.</text>
</comment>
<dbReference type="Proteomes" id="UP001604336">
    <property type="component" value="Unassembled WGS sequence"/>
</dbReference>
<evidence type="ECO:0000256" key="2">
    <source>
        <dbReference type="SAM" id="MobiDB-lite"/>
    </source>
</evidence>
<feature type="compositionally biased region" description="Basic and acidic residues" evidence="2">
    <location>
        <begin position="222"/>
        <end position="235"/>
    </location>
</feature>
<dbReference type="EMBL" id="JBFOLK010000012">
    <property type="protein sequence ID" value="KAL2469938.1"/>
    <property type="molecule type" value="Genomic_DNA"/>
</dbReference>
<dbReference type="InterPro" id="IPR021410">
    <property type="entry name" value="FAF"/>
</dbReference>
<reference evidence="5" key="1">
    <citation type="submission" date="2024-07" db="EMBL/GenBank/DDBJ databases">
        <title>Two chromosome-level genome assemblies of Korean endemic species Abeliophyllum distichum and Forsythia ovata (Oleaceae).</title>
        <authorList>
            <person name="Jang H."/>
        </authorList>
    </citation>
    <scope>NUCLEOTIDE SEQUENCE [LARGE SCALE GENOMIC DNA]</scope>
</reference>
<proteinExistence type="inferred from homology"/>
<evidence type="ECO:0000313" key="5">
    <source>
        <dbReference type="Proteomes" id="UP001604336"/>
    </source>
</evidence>
<evidence type="ECO:0000259" key="3">
    <source>
        <dbReference type="Pfam" id="PF11250"/>
    </source>
</evidence>
<dbReference type="AlphaFoldDB" id="A0ABD1Q180"/>
<accession>A0ABD1Q180</accession>
<protein>
    <submittedName>
        <fullName evidence="4">Protein FANTASTIC FOUR 1</fullName>
    </submittedName>
</protein>
<name>A0ABD1Q180_9LAMI</name>
<keyword evidence="5" id="KW-1185">Reference proteome</keyword>
<organism evidence="4 5">
    <name type="scientific">Abeliophyllum distichum</name>
    <dbReference type="NCBI Taxonomy" id="126358"/>
    <lineage>
        <taxon>Eukaryota</taxon>
        <taxon>Viridiplantae</taxon>
        <taxon>Streptophyta</taxon>
        <taxon>Embryophyta</taxon>
        <taxon>Tracheophyta</taxon>
        <taxon>Spermatophyta</taxon>
        <taxon>Magnoliopsida</taxon>
        <taxon>eudicotyledons</taxon>
        <taxon>Gunneridae</taxon>
        <taxon>Pentapetalae</taxon>
        <taxon>asterids</taxon>
        <taxon>lamiids</taxon>
        <taxon>Lamiales</taxon>
        <taxon>Oleaceae</taxon>
        <taxon>Forsythieae</taxon>
        <taxon>Abeliophyllum</taxon>
    </lineage>
</organism>
<feature type="compositionally biased region" description="Polar residues" evidence="2">
    <location>
        <begin position="122"/>
        <end position="145"/>
    </location>
</feature>
<evidence type="ECO:0000256" key="1">
    <source>
        <dbReference type="ARBA" id="ARBA00008690"/>
    </source>
</evidence>
<gene>
    <name evidence="4" type="ORF">Adt_38074</name>
</gene>
<feature type="region of interest" description="Disordered" evidence="2">
    <location>
        <begin position="106"/>
        <end position="145"/>
    </location>
</feature>
<dbReference type="InterPro" id="IPR046431">
    <property type="entry name" value="FAF_dom"/>
</dbReference>
<evidence type="ECO:0000313" key="4">
    <source>
        <dbReference type="EMBL" id="KAL2469938.1"/>
    </source>
</evidence>
<comment type="caution">
    <text evidence="4">The sequence shown here is derived from an EMBL/GenBank/DDBJ whole genome shotgun (WGS) entry which is preliminary data.</text>
</comment>
<feature type="compositionally biased region" description="Acidic residues" evidence="2">
    <location>
        <begin position="236"/>
        <end position="247"/>
    </location>
</feature>
<feature type="domain" description="FAF" evidence="3">
    <location>
        <begin position="131"/>
        <end position="184"/>
    </location>
</feature>
<dbReference type="Pfam" id="PF11250">
    <property type="entry name" value="FAF"/>
    <property type="match status" value="1"/>
</dbReference>
<feature type="compositionally biased region" description="Acidic residues" evidence="2">
    <location>
        <begin position="200"/>
        <end position="221"/>
    </location>
</feature>
<sequence length="291" mass="32729">METASLKLKVAPPPPSTVKFSMLGSDYIPEVKENLEITGWSSLQNLSSTSPKSAKENDSPYIHPFQKKSLFSKTSENISLELCTENLGSESGTDISDCSIFSNSYSSLQNEPEKPKQESRNFNKAANSSRSFPPPLTTISGGSNSLRVRRHCDGDRLIIQAVESPFKPTYLQAERSHGRLRLCFFQDSDTNFDPQTTHSEEDEDEDEDEECDSEVEDELIESDERYAIHGEKYENSEIESEQEDDDAECDMRIGQAVDVEMGMEKFQRLSSRCKESGHGDNWKPALWVAIS</sequence>
<feature type="compositionally biased region" description="Basic and acidic residues" evidence="2">
    <location>
        <begin position="111"/>
        <end position="121"/>
    </location>
</feature>
<dbReference type="PANTHER" id="PTHR33155:SF4">
    <property type="entry name" value="PROTEIN FANTASTIC FOUR 3"/>
    <property type="match status" value="1"/>
</dbReference>